<evidence type="ECO:0000313" key="2">
    <source>
        <dbReference type="Proteomes" id="UP000075515"/>
    </source>
</evidence>
<gene>
    <name evidence="1" type="ORF">BE18_46855</name>
</gene>
<sequence>MAKEAAMAIMLVAYDVHRSDEKRANVLEFIKQHEHTQVSESCYLIDTDRPIEDIHDQLLYAGGGGQDYAVIGPISDPLAIMVYSRTPGSHEWLRSRLPLGG</sequence>
<reference evidence="1 2" key="1">
    <citation type="submission" date="2014-02" db="EMBL/GenBank/DDBJ databases">
        <title>The small core and large imbalanced accessory genome model reveals a collaborative survival strategy of Sorangium cellulosum strains in nature.</title>
        <authorList>
            <person name="Han K."/>
            <person name="Peng R."/>
            <person name="Blom J."/>
            <person name="Li Y.-Z."/>
        </authorList>
    </citation>
    <scope>NUCLEOTIDE SEQUENCE [LARGE SCALE GENOMIC DNA]</scope>
    <source>
        <strain evidence="1 2">So0149</strain>
    </source>
</reference>
<evidence type="ECO:0000313" key="1">
    <source>
        <dbReference type="EMBL" id="KYF79269.1"/>
    </source>
</evidence>
<dbReference type="EMBL" id="JEMC01003686">
    <property type="protein sequence ID" value="KYF79269.1"/>
    <property type="molecule type" value="Genomic_DNA"/>
</dbReference>
<accession>A0A150RG50</accession>
<dbReference type="Proteomes" id="UP000075515">
    <property type="component" value="Unassembled WGS sequence"/>
</dbReference>
<organism evidence="1 2">
    <name type="scientific">Sorangium cellulosum</name>
    <name type="common">Polyangium cellulosum</name>
    <dbReference type="NCBI Taxonomy" id="56"/>
    <lineage>
        <taxon>Bacteria</taxon>
        <taxon>Pseudomonadati</taxon>
        <taxon>Myxococcota</taxon>
        <taxon>Polyangia</taxon>
        <taxon>Polyangiales</taxon>
        <taxon>Polyangiaceae</taxon>
        <taxon>Sorangium</taxon>
    </lineage>
</organism>
<name>A0A150RG50_SORCE</name>
<dbReference type="AlphaFoldDB" id="A0A150RG50"/>
<proteinExistence type="predicted"/>
<protein>
    <submittedName>
        <fullName evidence="1">Uncharacterized protein</fullName>
    </submittedName>
</protein>
<comment type="caution">
    <text evidence="1">The sequence shown here is derived from an EMBL/GenBank/DDBJ whole genome shotgun (WGS) entry which is preliminary data.</text>
</comment>